<dbReference type="EMBL" id="KN832578">
    <property type="protein sequence ID" value="KII83410.1"/>
    <property type="molecule type" value="Genomic_DNA"/>
</dbReference>
<reference evidence="1 2" key="1">
    <citation type="submission" date="2014-06" db="EMBL/GenBank/DDBJ databases">
        <title>Evolutionary Origins and Diversification of the Mycorrhizal Mutualists.</title>
        <authorList>
            <consortium name="DOE Joint Genome Institute"/>
            <consortium name="Mycorrhizal Genomics Consortium"/>
            <person name="Kohler A."/>
            <person name="Kuo A."/>
            <person name="Nagy L.G."/>
            <person name="Floudas D."/>
            <person name="Copeland A."/>
            <person name="Barry K.W."/>
            <person name="Cichocki N."/>
            <person name="Veneault-Fourrey C."/>
            <person name="LaButti K."/>
            <person name="Lindquist E.A."/>
            <person name="Lipzen A."/>
            <person name="Lundell T."/>
            <person name="Morin E."/>
            <person name="Murat C."/>
            <person name="Riley R."/>
            <person name="Ohm R."/>
            <person name="Sun H."/>
            <person name="Tunlid A."/>
            <person name="Henrissat B."/>
            <person name="Grigoriev I.V."/>
            <person name="Hibbett D.S."/>
            <person name="Martin F."/>
        </authorList>
    </citation>
    <scope>NUCLEOTIDE SEQUENCE [LARGE SCALE GENOMIC DNA]</scope>
    <source>
        <strain evidence="1 2">FD-325 SS-3</strain>
    </source>
</reference>
<dbReference type="Proteomes" id="UP000053263">
    <property type="component" value="Unassembled WGS sequence"/>
</dbReference>
<name>A0A0C9SW11_PLICR</name>
<organism evidence="1 2">
    <name type="scientific">Plicaturopsis crispa FD-325 SS-3</name>
    <dbReference type="NCBI Taxonomy" id="944288"/>
    <lineage>
        <taxon>Eukaryota</taxon>
        <taxon>Fungi</taxon>
        <taxon>Dikarya</taxon>
        <taxon>Basidiomycota</taxon>
        <taxon>Agaricomycotina</taxon>
        <taxon>Agaricomycetes</taxon>
        <taxon>Agaricomycetidae</taxon>
        <taxon>Amylocorticiales</taxon>
        <taxon>Amylocorticiaceae</taxon>
        <taxon>Plicatura</taxon>
        <taxon>Plicaturopsis crispa</taxon>
    </lineage>
</organism>
<proteinExistence type="predicted"/>
<gene>
    <name evidence="1" type="ORF">PLICRDRAFT_47294</name>
</gene>
<dbReference type="SUPFAM" id="SSF52047">
    <property type="entry name" value="RNI-like"/>
    <property type="match status" value="1"/>
</dbReference>
<evidence type="ECO:0000313" key="1">
    <source>
        <dbReference type="EMBL" id="KII83410.1"/>
    </source>
</evidence>
<dbReference type="AlphaFoldDB" id="A0A0C9SW11"/>
<keyword evidence="2" id="KW-1185">Reference proteome</keyword>
<dbReference type="HOGENOM" id="CLU_602784_0_0_1"/>
<accession>A0A0C9SW11</accession>
<sequence length="466" mass="52047">MSGNLDESQELFCVGQAISQLDDKRCQLKRELKEVKLSLARQRARFAEINNRNVPVAKLPPEVLSMIFEAGNRLDPPYHQIRKRSSTWSAQLPFRSAVSCVSRHWRTVALHLCGLWKVIRINNTCGVDLAILDAVLARSGAAGLTLTFGSKDAMPPSPTRSLVLMNLMCNHIQRWESFTLQMDTMQILHDVGGQLRRAYAPRLRKFTVGTRRVNSMRIAAPSISLFQGGAPSLRDLVYNCMSPHTLFPPCHAITSLELSTRSPSMSLNEFRDFLNSFVSLERLIIRDDCTSQWPAIDTFPACVPVTLPCLRSICIAPHDDLYPGQTTFILAFILAPVLDTVVFKNILAFDPGFVDTLKHLHASSPCRLPSVRNLSVDDCPWDNDDAEGIMEAFPQLSHLVFDVFDPCTLLLRSSEGTPLGLDVHKITFRTALVPAHARGMHELLEDRCRKGLWSPPSALPGTRCPK</sequence>
<dbReference type="Gene3D" id="1.20.1280.50">
    <property type="match status" value="1"/>
</dbReference>
<dbReference type="OrthoDB" id="8048523at2759"/>
<evidence type="ECO:0000313" key="2">
    <source>
        <dbReference type="Proteomes" id="UP000053263"/>
    </source>
</evidence>
<protein>
    <recommendedName>
        <fullName evidence="3">F-box domain-containing protein</fullName>
    </recommendedName>
</protein>
<evidence type="ECO:0008006" key="3">
    <source>
        <dbReference type="Google" id="ProtNLM"/>
    </source>
</evidence>